<feature type="region of interest" description="Disordered" evidence="1">
    <location>
        <begin position="166"/>
        <end position="187"/>
    </location>
</feature>
<keyword evidence="3" id="KW-1185">Reference proteome</keyword>
<accession>A0A372JC72</accession>
<organism evidence="2 3">
    <name type="scientific">Actinomadura logoneensis</name>
    <dbReference type="NCBI Taxonomy" id="2293572"/>
    <lineage>
        <taxon>Bacteria</taxon>
        <taxon>Bacillati</taxon>
        <taxon>Actinomycetota</taxon>
        <taxon>Actinomycetes</taxon>
        <taxon>Streptosporangiales</taxon>
        <taxon>Thermomonosporaceae</taxon>
        <taxon>Actinomadura</taxon>
    </lineage>
</organism>
<feature type="compositionally biased region" description="Gly residues" evidence="1">
    <location>
        <begin position="170"/>
        <end position="182"/>
    </location>
</feature>
<gene>
    <name evidence="2" type="ORF">DZF91_32180</name>
</gene>
<evidence type="ECO:0000256" key="1">
    <source>
        <dbReference type="SAM" id="MobiDB-lite"/>
    </source>
</evidence>
<evidence type="ECO:0000313" key="2">
    <source>
        <dbReference type="EMBL" id="RFU37572.1"/>
    </source>
</evidence>
<name>A0A372JC72_9ACTN</name>
<comment type="caution">
    <text evidence="2">The sequence shown here is derived from an EMBL/GenBank/DDBJ whole genome shotgun (WGS) entry which is preliminary data.</text>
</comment>
<reference evidence="2 3" key="1">
    <citation type="submission" date="2018-08" db="EMBL/GenBank/DDBJ databases">
        <title>Actinomadura jelena sp. nov., a novel Actinomycete isolated from soil in Chad.</title>
        <authorList>
            <person name="Shi L."/>
        </authorList>
    </citation>
    <scope>NUCLEOTIDE SEQUENCE [LARGE SCALE GENOMIC DNA]</scope>
    <source>
        <strain evidence="2 3">NEAU-G17</strain>
    </source>
</reference>
<feature type="region of interest" description="Disordered" evidence="1">
    <location>
        <begin position="53"/>
        <end position="88"/>
    </location>
</feature>
<dbReference type="AlphaFoldDB" id="A0A372JC72"/>
<dbReference type="Proteomes" id="UP000261811">
    <property type="component" value="Unassembled WGS sequence"/>
</dbReference>
<proteinExistence type="predicted"/>
<dbReference type="EMBL" id="QURH01000952">
    <property type="protein sequence ID" value="RFU37572.1"/>
    <property type="molecule type" value="Genomic_DNA"/>
</dbReference>
<sequence>MRLLGRRTREVPDVDDTCLQCGRPGTDLLEADARRVRQSCRVCGAVLTTPTSRRLRTAPDPAATGQASAASEPGPVPGADAQDGAGPLAAYLPPDMLAWVREHHGPDLPDAPDKAVMTAWHTGYDEFTARTAGDGDPRPPKFGKVVGALNAACFDVDLALERLVPKSGGAEAGGGAGRPDGGGAERELARERAEYLLRWIAGPGRSDSWIAARATVGANPAGGSPAGGAPSGEGPDAAEVEAALALPSLTDALRSDGGRTLRLALFGVRKGPALGDVVEHFGEESVRDALRAYAADGSRPLLDTLTARLDAAR</sequence>
<dbReference type="RefSeq" id="WP_117360826.1">
    <property type="nucleotide sequence ID" value="NZ_QURH01000952.1"/>
</dbReference>
<dbReference type="OrthoDB" id="3513108at2"/>
<evidence type="ECO:0000313" key="3">
    <source>
        <dbReference type="Proteomes" id="UP000261811"/>
    </source>
</evidence>
<protein>
    <submittedName>
        <fullName evidence="2">Uncharacterized protein</fullName>
    </submittedName>
</protein>